<comment type="subcellular location">
    <subcellularLocation>
        <location evidence="1 5 6">Nucleus</location>
    </subcellularLocation>
</comment>
<evidence type="ECO:0000256" key="3">
    <source>
        <dbReference type="ARBA" id="ARBA00023155"/>
    </source>
</evidence>
<reference evidence="9 10" key="1">
    <citation type="submission" date="2016-07" db="EMBL/GenBank/DDBJ databases">
        <title>Pervasive Adenine N6-methylation of Active Genes in Fungi.</title>
        <authorList>
            <consortium name="DOE Joint Genome Institute"/>
            <person name="Mondo S.J."/>
            <person name="Dannebaum R.O."/>
            <person name="Kuo R.C."/>
            <person name="Labutti K."/>
            <person name="Haridas S."/>
            <person name="Kuo A."/>
            <person name="Salamov A."/>
            <person name="Ahrendt S.R."/>
            <person name="Lipzen A."/>
            <person name="Sullivan W."/>
            <person name="Andreopoulos W.B."/>
            <person name="Clum A."/>
            <person name="Lindquist E."/>
            <person name="Daum C."/>
            <person name="Ramamoorthy G.K."/>
            <person name="Gryganskyi A."/>
            <person name="Culley D."/>
            <person name="Magnuson J.K."/>
            <person name="James T.Y."/>
            <person name="O'Malley M.A."/>
            <person name="Stajich J.E."/>
            <person name="Spatafora J.W."/>
            <person name="Visel A."/>
            <person name="Grigoriev I.V."/>
        </authorList>
    </citation>
    <scope>NUCLEOTIDE SEQUENCE [LARGE SCALE GENOMIC DNA]</scope>
    <source>
        <strain evidence="9 10">NRRL 1336</strain>
    </source>
</reference>
<evidence type="ECO:0000259" key="8">
    <source>
        <dbReference type="PROSITE" id="PS50071"/>
    </source>
</evidence>
<accession>A0A1X2I707</accession>
<keyword evidence="3 5" id="KW-0371">Homeobox</keyword>
<evidence type="ECO:0000256" key="6">
    <source>
        <dbReference type="RuleBase" id="RU000682"/>
    </source>
</evidence>
<evidence type="ECO:0000256" key="4">
    <source>
        <dbReference type="ARBA" id="ARBA00023242"/>
    </source>
</evidence>
<dbReference type="OrthoDB" id="6159439at2759"/>
<protein>
    <recommendedName>
        <fullName evidence="8">Homeobox domain-containing protein</fullName>
    </recommendedName>
</protein>
<keyword evidence="4 5" id="KW-0539">Nucleus</keyword>
<sequence length="326" mass="36104">MGSGKGKRKQTCKIEKGNGDDDEYKGTNQRQQVTSEQHDRYDGDYQHQTQLSENDVNDEEGDGGEHSDGIASQRSWSPVIKSRRRFSARETQFLESEYAQDINPSSDKLEMMATTIGTTRRIITTWFQNHRAKGKRNNTNAVINKNKKSKRGTSALASKTKSKARTNITQPTTIGSTTGSCLCINQATAVDDSHHAIFSTNSAISDHPSLSGTTSPLDMNDASTLNAYNYSYADPVTNMMVTPITTINTWNDGLHPTLSTSLSSSPSFATEPHTTHLNVHRSTAATHSYHYFNTPYAPFLTHSALPQCCVDELYTGFPCPFHSFYI</sequence>
<dbReference type="PROSITE" id="PS50071">
    <property type="entry name" value="HOMEOBOX_2"/>
    <property type="match status" value="1"/>
</dbReference>
<evidence type="ECO:0000313" key="10">
    <source>
        <dbReference type="Proteomes" id="UP000193560"/>
    </source>
</evidence>
<dbReference type="Gene3D" id="1.10.10.60">
    <property type="entry name" value="Homeodomain-like"/>
    <property type="match status" value="1"/>
</dbReference>
<dbReference type="SMART" id="SM00389">
    <property type="entry name" value="HOX"/>
    <property type="match status" value="1"/>
</dbReference>
<dbReference type="Proteomes" id="UP000193560">
    <property type="component" value="Unassembled WGS sequence"/>
</dbReference>
<dbReference type="GO" id="GO:0005634">
    <property type="term" value="C:nucleus"/>
    <property type="evidence" value="ECO:0007669"/>
    <property type="project" value="UniProtKB-SubCell"/>
</dbReference>
<organism evidence="9 10">
    <name type="scientific">Absidia repens</name>
    <dbReference type="NCBI Taxonomy" id="90262"/>
    <lineage>
        <taxon>Eukaryota</taxon>
        <taxon>Fungi</taxon>
        <taxon>Fungi incertae sedis</taxon>
        <taxon>Mucoromycota</taxon>
        <taxon>Mucoromycotina</taxon>
        <taxon>Mucoromycetes</taxon>
        <taxon>Mucorales</taxon>
        <taxon>Cunninghamellaceae</taxon>
        <taxon>Absidia</taxon>
    </lineage>
</organism>
<dbReference type="InterPro" id="IPR050453">
    <property type="entry name" value="LIM_Homeobox_TF"/>
</dbReference>
<dbReference type="GO" id="GO:0000977">
    <property type="term" value="F:RNA polymerase II transcription regulatory region sequence-specific DNA binding"/>
    <property type="evidence" value="ECO:0007669"/>
    <property type="project" value="TreeGrafter"/>
</dbReference>
<keyword evidence="10" id="KW-1185">Reference proteome</keyword>
<feature type="compositionally biased region" description="Basic residues" evidence="7">
    <location>
        <begin position="1"/>
        <end position="11"/>
    </location>
</feature>
<evidence type="ECO:0000256" key="2">
    <source>
        <dbReference type="ARBA" id="ARBA00023125"/>
    </source>
</evidence>
<evidence type="ECO:0000313" key="9">
    <source>
        <dbReference type="EMBL" id="ORZ10511.1"/>
    </source>
</evidence>
<dbReference type="Pfam" id="PF00046">
    <property type="entry name" value="Homeodomain"/>
    <property type="match status" value="1"/>
</dbReference>
<dbReference type="PANTHER" id="PTHR24208:SF166">
    <property type="entry name" value="LIM HOMEOBOX TRANSCRIPTION FACTOR 1 ALPHA, ISOFORM B"/>
    <property type="match status" value="1"/>
</dbReference>
<dbReference type="InterPro" id="IPR009057">
    <property type="entry name" value="Homeodomain-like_sf"/>
</dbReference>
<dbReference type="InterPro" id="IPR001356">
    <property type="entry name" value="HD"/>
</dbReference>
<feature type="compositionally biased region" description="Basic and acidic residues" evidence="7">
    <location>
        <begin position="36"/>
        <end position="45"/>
    </location>
</feature>
<dbReference type="EMBL" id="MCGE01000024">
    <property type="protein sequence ID" value="ORZ10511.1"/>
    <property type="molecule type" value="Genomic_DNA"/>
</dbReference>
<feature type="region of interest" description="Disordered" evidence="7">
    <location>
        <begin position="1"/>
        <end position="78"/>
    </location>
</feature>
<dbReference type="CDD" id="cd00086">
    <property type="entry name" value="homeodomain"/>
    <property type="match status" value="1"/>
</dbReference>
<dbReference type="PANTHER" id="PTHR24208">
    <property type="entry name" value="LIM/HOMEOBOX PROTEIN LHX"/>
    <property type="match status" value="1"/>
</dbReference>
<dbReference type="STRING" id="90262.A0A1X2I707"/>
<gene>
    <name evidence="9" type="ORF">BCR42DRAFT_441128</name>
</gene>
<feature type="compositionally biased region" description="Polar residues" evidence="7">
    <location>
        <begin position="26"/>
        <end position="35"/>
    </location>
</feature>
<dbReference type="SUPFAM" id="SSF46689">
    <property type="entry name" value="Homeodomain-like"/>
    <property type="match status" value="1"/>
</dbReference>
<dbReference type="GO" id="GO:0000981">
    <property type="term" value="F:DNA-binding transcription factor activity, RNA polymerase II-specific"/>
    <property type="evidence" value="ECO:0007669"/>
    <property type="project" value="TreeGrafter"/>
</dbReference>
<keyword evidence="2 5" id="KW-0238">DNA-binding</keyword>
<proteinExistence type="predicted"/>
<dbReference type="AlphaFoldDB" id="A0A1X2I707"/>
<evidence type="ECO:0000256" key="7">
    <source>
        <dbReference type="SAM" id="MobiDB-lite"/>
    </source>
</evidence>
<evidence type="ECO:0000256" key="5">
    <source>
        <dbReference type="PROSITE-ProRule" id="PRU00108"/>
    </source>
</evidence>
<comment type="caution">
    <text evidence="9">The sequence shown here is derived from an EMBL/GenBank/DDBJ whole genome shotgun (WGS) entry which is preliminary data.</text>
</comment>
<feature type="domain" description="Homeobox" evidence="8">
    <location>
        <begin position="77"/>
        <end position="137"/>
    </location>
</feature>
<name>A0A1X2I707_9FUNG</name>
<feature type="DNA-binding region" description="Homeobox" evidence="5">
    <location>
        <begin position="79"/>
        <end position="138"/>
    </location>
</feature>
<evidence type="ECO:0000256" key="1">
    <source>
        <dbReference type="ARBA" id="ARBA00004123"/>
    </source>
</evidence>